<comment type="caution">
    <text evidence="1">The sequence shown here is derived from an EMBL/GenBank/DDBJ whole genome shotgun (WGS) entry which is preliminary data.</text>
</comment>
<reference evidence="1 2" key="1">
    <citation type="submission" date="2020-04" db="EMBL/GenBank/DDBJ databases">
        <title>Massilia sp. RP-1-19 isolated from soil.</title>
        <authorList>
            <person name="Dahal R.H."/>
        </authorList>
    </citation>
    <scope>NUCLEOTIDE SEQUENCE [LARGE SCALE GENOMIC DNA]</scope>
    <source>
        <strain evidence="1 2">RP-1-19</strain>
    </source>
</reference>
<gene>
    <name evidence="1" type="ORF">HHL21_18085</name>
</gene>
<dbReference type="EMBL" id="JABBGG010000011">
    <property type="protein sequence ID" value="NML62952.1"/>
    <property type="molecule type" value="Genomic_DNA"/>
</dbReference>
<sequence length="87" mass="9685">MPTLGLSAMTAKIDLADRACFTRDLLDDETHGVSSSDFHLSDRNRHIDVAAAQLRVRAVCMGNIDHLLRTFKLSSCPNRTPETRAFL</sequence>
<organism evidence="1 2">
    <name type="scientific">Massilia polaris</name>
    <dbReference type="NCBI Taxonomy" id="2728846"/>
    <lineage>
        <taxon>Bacteria</taxon>
        <taxon>Pseudomonadati</taxon>
        <taxon>Pseudomonadota</taxon>
        <taxon>Betaproteobacteria</taxon>
        <taxon>Burkholderiales</taxon>
        <taxon>Oxalobacteraceae</taxon>
        <taxon>Telluria group</taxon>
        <taxon>Massilia</taxon>
    </lineage>
</organism>
<keyword evidence="2" id="KW-1185">Reference proteome</keyword>
<evidence type="ECO:0000313" key="1">
    <source>
        <dbReference type="EMBL" id="NML62952.1"/>
    </source>
</evidence>
<evidence type="ECO:0000313" key="2">
    <source>
        <dbReference type="Proteomes" id="UP000583752"/>
    </source>
</evidence>
<proteinExistence type="predicted"/>
<protein>
    <submittedName>
        <fullName evidence="1">Uncharacterized protein</fullName>
    </submittedName>
</protein>
<name>A0A848HNU0_9BURK</name>
<dbReference type="Proteomes" id="UP000583752">
    <property type="component" value="Unassembled WGS sequence"/>
</dbReference>
<accession>A0A848HNU0</accession>
<dbReference type="AlphaFoldDB" id="A0A848HNU0"/>